<keyword evidence="4" id="KW-1185">Reference proteome</keyword>
<sequence>MLRWFITCCASVWLSGALATGTPTYEHQLPTVDDHPMHLVHWPGPKDSTQPPVLLLSGPVDTWHSDSAWFANLAPRLAQSRQVLAVDRAGMMTQNPDAPVGYAHAAVDVIKLLQARNIDVVDIVAFASSNLTVMGLLQRPEGPVDIRQVIMIDPDVLTPFSIARYKSDAQPFKDNLAEYLAYIGDGKYIPRSTQKNAADREVLTTLAGDDPWMDWTLVDTVFEARLNPVQQANTFLEIAGYGSDLDAVKAVTWPASIPLTIVDTDFEQHYIDNTDDAEAREGLEQWRADAKAYYQELVAASDKGRYVPVDSHAHLYQVEYPQQVVDLLTE</sequence>
<name>A0ABS8GDH8_9ALTE</name>
<feature type="domain" description="AB hydrolase-1" evidence="2">
    <location>
        <begin position="53"/>
        <end position="326"/>
    </location>
</feature>
<dbReference type="Pfam" id="PF12697">
    <property type="entry name" value="Abhydrolase_6"/>
    <property type="match status" value="1"/>
</dbReference>
<gene>
    <name evidence="3" type="ORF">LJ739_18790</name>
</gene>
<organism evidence="3 4">
    <name type="scientific">Fluctibacter halophilus</name>
    <dbReference type="NCBI Taxonomy" id="226011"/>
    <lineage>
        <taxon>Bacteria</taxon>
        <taxon>Pseudomonadati</taxon>
        <taxon>Pseudomonadota</taxon>
        <taxon>Gammaproteobacteria</taxon>
        <taxon>Alteromonadales</taxon>
        <taxon>Alteromonadaceae</taxon>
        <taxon>Fluctibacter</taxon>
    </lineage>
</organism>
<feature type="chain" id="PRO_5045367412" evidence="1">
    <location>
        <begin position="20"/>
        <end position="330"/>
    </location>
</feature>
<dbReference type="RefSeq" id="WP_229163104.1">
    <property type="nucleotide sequence ID" value="NZ_JAJEWP010000010.1"/>
</dbReference>
<evidence type="ECO:0000256" key="1">
    <source>
        <dbReference type="SAM" id="SignalP"/>
    </source>
</evidence>
<dbReference type="GO" id="GO:0016787">
    <property type="term" value="F:hydrolase activity"/>
    <property type="evidence" value="ECO:0007669"/>
    <property type="project" value="UniProtKB-KW"/>
</dbReference>
<dbReference type="Proteomes" id="UP001520878">
    <property type="component" value="Unassembled WGS sequence"/>
</dbReference>
<dbReference type="InterPro" id="IPR000073">
    <property type="entry name" value="AB_hydrolase_1"/>
</dbReference>
<protein>
    <submittedName>
        <fullName evidence="3">Alpha/beta fold hydrolase</fullName>
    </submittedName>
</protein>
<evidence type="ECO:0000313" key="4">
    <source>
        <dbReference type="Proteomes" id="UP001520878"/>
    </source>
</evidence>
<dbReference type="SUPFAM" id="SSF53474">
    <property type="entry name" value="alpha/beta-Hydrolases"/>
    <property type="match status" value="1"/>
</dbReference>
<evidence type="ECO:0000259" key="2">
    <source>
        <dbReference type="Pfam" id="PF12697"/>
    </source>
</evidence>
<accession>A0ABS8GDH8</accession>
<evidence type="ECO:0000313" key="3">
    <source>
        <dbReference type="EMBL" id="MCC2618311.1"/>
    </source>
</evidence>
<keyword evidence="3" id="KW-0378">Hydrolase</keyword>
<comment type="caution">
    <text evidence="3">The sequence shown here is derived from an EMBL/GenBank/DDBJ whole genome shotgun (WGS) entry which is preliminary data.</text>
</comment>
<proteinExistence type="predicted"/>
<reference evidence="3 4" key="1">
    <citation type="submission" date="2021-10" db="EMBL/GenBank/DDBJ databases">
        <title>Draft genome of Aestuariibacter halophilus JC2043.</title>
        <authorList>
            <person name="Emsley S.A."/>
            <person name="Pfannmuller K.M."/>
            <person name="Ushijima B."/>
            <person name="Saw J.H."/>
            <person name="Videau P."/>
        </authorList>
    </citation>
    <scope>NUCLEOTIDE SEQUENCE [LARGE SCALE GENOMIC DNA]</scope>
    <source>
        <strain evidence="3 4">JC2043</strain>
    </source>
</reference>
<feature type="signal peptide" evidence="1">
    <location>
        <begin position="1"/>
        <end position="19"/>
    </location>
</feature>
<keyword evidence="1" id="KW-0732">Signal</keyword>
<dbReference type="InterPro" id="IPR029058">
    <property type="entry name" value="AB_hydrolase_fold"/>
</dbReference>
<dbReference type="EMBL" id="JAJEWP010000010">
    <property type="protein sequence ID" value="MCC2618311.1"/>
    <property type="molecule type" value="Genomic_DNA"/>
</dbReference>
<dbReference type="Gene3D" id="3.40.50.1820">
    <property type="entry name" value="alpha/beta hydrolase"/>
    <property type="match status" value="1"/>
</dbReference>